<organism evidence="1 2">
    <name type="scientific">Cesiribacter andamanensis AMV16</name>
    <dbReference type="NCBI Taxonomy" id="1279009"/>
    <lineage>
        <taxon>Bacteria</taxon>
        <taxon>Pseudomonadati</taxon>
        <taxon>Bacteroidota</taxon>
        <taxon>Cytophagia</taxon>
        <taxon>Cytophagales</taxon>
        <taxon>Cesiribacteraceae</taxon>
        <taxon>Cesiribacter</taxon>
    </lineage>
</organism>
<comment type="caution">
    <text evidence="1">The sequence shown here is derived from an EMBL/GenBank/DDBJ whole genome shotgun (WGS) entry which is preliminary data.</text>
</comment>
<accession>M7N878</accession>
<sequence>MLRLLRLLDSQESLAKNPVLIPFSLGNHNPLSDYTKVYQ</sequence>
<keyword evidence="2" id="KW-1185">Reference proteome</keyword>
<dbReference type="EMBL" id="AODQ01000025">
    <property type="protein sequence ID" value="EMR03467.1"/>
    <property type="molecule type" value="Genomic_DNA"/>
</dbReference>
<evidence type="ECO:0000313" key="1">
    <source>
        <dbReference type="EMBL" id="EMR03467.1"/>
    </source>
</evidence>
<dbReference type="Proteomes" id="UP000011910">
    <property type="component" value="Unassembled WGS sequence"/>
</dbReference>
<dbReference type="AlphaFoldDB" id="M7N878"/>
<reference evidence="1 2" key="1">
    <citation type="journal article" date="2013" name="Genome Announc.">
        <title>Draft Genome Sequence of Cesiribacter andamanensis Strain AMV16T, Isolated from a Soil Sample from a Mud Volcano in the Andaman Islands, India.</title>
        <authorList>
            <person name="Shivaji S."/>
            <person name="Ara S."/>
            <person name="Begum Z."/>
            <person name="Srinivas T.N."/>
            <person name="Singh A."/>
            <person name="Kumar Pinnaka A."/>
        </authorList>
    </citation>
    <scope>NUCLEOTIDE SEQUENCE [LARGE SCALE GENOMIC DNA]</scope>
    <source>
        <strain evidence="1 2">AMV16</strain>
    </source>
</reference>
<gene>
    <name evidence="1" type="ORF">ADICEAN_01400</name>
</gene>
<name>M7N878_9BACT</name>
<protein>
    <submittedName>
        <fullName evidence="1">Uncharacterized protein</fullName>
    </submittedName>
</protein>
<evidence type="ECO:0000313" key="2">
    <source>
        <dbReference type="Proteomes" id="UP000011910"/>
    </source>
</evidence>
<proteinExistence type="predicted"/>